<gene>
    <name evidence="5" type="ordered locus">Snov_0109</name>
</gene>
<dbReference type="PROSITE" id="PS01124">
    <property type="entry name" value="HTH_ARAC_FAMILY_2"/>
    <property type="match status" value="1"/>
</dbReference>
<evidence type="ECO:0000313" key="5">
    <source>
        <dbReference type="EMBL" id="ADH87446.1"/>
    </source>
</evidence>
<keyword evidence="6" id="KW-1185">Reference proteome</keyword>
<dbReference type="Pfam" id="PF12833">
    <property type="entry name" value="HTH_18"/>
    <property type="match status" value="1"/>
</dbReference>
<organism evidence="5 6">
    <name type="scientific">Ancylobacter novellus (strain ATCC 8093 / DSM 506 / JCM 20403 / CCM 1077 / IAM 12100 / NBRC 12443 / NCIMB 10456)</name>
    <name type="common">Starkeya novella</name>
    <dbReference type="NCBI Taxonomy" id="639283"/>
    <lineage>
        <taxon>Bacteria</taxon>
        <taxon>Pseudomonadati</taxon>
        <taxon>Pseudomonadota</taxon>
        <taxon>Alphaproteobacteria</taxon>
        <taxon>Hyphomicrobiales</taxon>
        <taxon>Xanthobacteraceae</taxon>
        <taxon>Ancylobacter</taxon>
    </lineage>
</organism>
<dbReference type="STRING" id="639283.Snov_0109"/>
<feature type="domain" description="HTH araC/xylS-type" evidence="4">
    <location>
        <begin position="227"/>
        <end position="327"/>
    </location>
</feature>
<dbReference type="eggNOG" id="COG2207">
    <property type="taxonomic scope" value="Bacteria"/>
</dbReference>
<dbReference type="PRINTS" id="PR00032">
    <property type="entry name" value="HTHARAC"/>
</dbReference>
<evidence type="ECO:0000259" key="4">
    <source>
        <dbReference type="PROSITE" id="PS01124"/>
    </source>
</evidence>
<dbReference type="OrthoDB" id="8004517at2"/>
<name>D7A0T6_ANCN5</name>
<evidence type="ECO:0000313" key="6">
    <source>
        <dbReference type="Proteomes" id="UP000006633"/>
    </source>
</evidence>
<accession>D7A0T6</accession>
<dbReference type="AlphaFoldDB" id="D7A0T6"/>
<dbReference type="SUPFAM" id="SSF46689">
    <property type="entry name" value="Homeodomain-like"/>
    <property type="match status" value="1"/>
</dbReference>
<dbReference type="InterPro" id="IPR009057">
    <property type="entry name" value="Homeodomain-like_sf"/>
</dbReference>
<sequence length="352" mass="38512">MTETANSELLAPIAADPRVQHIVMDSGTLPQKEAIALWQESLGVFYDVRLRNKADRFSFRADAYHLGEILLTGYSCVAQSFDRTRARIGRDGLDHITLQVCLRGSHGRRDGGAADQANAGDLIIADLAQAQATATTDHDSLSLTIPRRLLAPLLKTPDEHNLRRIPGNAPLAALLRNHLTGLYAGAGAMTADEAEAIVRPTIELAAAALNASISEESAASVQLVLTRQISRHIDQHVLDPALSGESIAAAFGISTRKLYYLFEAHGGVAAYVTRGRLQLARAMLADPTQQGRSIADVAELHGFAYRTNFVRAFRREFGVTPREVRAHAAEGRRLFERPGDDTTMWHWVRQLK</sequence>
<dbReference type="Gene3D" id="1.10.10.60">
    <property type="entry name" value="Homeodomain-like"/>
    <property type="match status" value="1"/>
</dbReference>
<evidence type="ECO:0000256" key="3">
    <source>
        <dbReference type="ARBA" id="ARBA00023163"/>
    </source>
</evidence>
<dbReference type="PROSITE" id="PS00041">
    <property type="entry name" value="HTH_ARAC_FAMILY_1"/>
    <property type="match status" value="1"/>
</dbReference>
<keyword evidence="1" id="KW-0805">Transcription regulation</keyword>
<dbReference type="HOGENOM" id="CLU_049704_0_1_5"/>
<dbReference type="SMART" id="SM00342">
    <property type="entry name" value="HTH_ARAC"/>
    <property type="match status" value="1"/>
</dbReference>
<keyword evidence="2" id="KW-0238">DNA-binding</keyword>
<dbReference type="InterPro" id="IPR018060">
    <property type="entry name" value="HTH_AraC"/>
</dbReference>
<dbReference type="InterPro" id="IPR050204">
    <property type="entry name" value="AraC_XylS_family_regulators"/>
</dbReference>
<proteinExistence type="predicted"/>
<dbReference type="GO" id="GO:0043565">
    <property type="term" value="F:sequence-specific DNA binding"/>
    <property type="evidence" value="ECO:0007669"/>
    <property type="project" value="InterPro"/>
</dbReference>
<dbReference type="InterPro" id="IPR018062">
    <property type="entry name" value="HTH_AraC-typ_CS"/>
</dbReference>
<dbReference type="PANTHER" id="PTHR46796:SF6">
    <property type="entry name" value="ARAC SUBFAMILY"/>
    <property type="match status" value="1"/>
</dbReference>
<dbReference type="Proteomes" id="UP000006633">
    <property type="component" value="Chromosome"/>
</dbReference>
<evidence type="ECO:0000256" key="1">
    <source>
        <dbReference type="ARBA" id="ARBA00023015"/>
    </source>
</evidence>
<reference evidence="5 6" key="1">
    <citation type="journal article" date="2012" name="Stand. Genomic Sci.">
        <title>Complete genome sequence of the facultatively chemolithoautotrophic and methylotrophic alpha Proteobacterium Starkeya novella type strain (ATCC 8093(T)).</title>
        <authorList>
            <person name="Kappler U."/>
            <person name="Davenport K."/>
            <person name="Beatson S."/>
            <person name="Lucas S."/>
            <person name="Lapidus A."/>
            <person name="Copeland A."/>
            <person name="Berry K.W."/>
            <person name="Glavina Del Rio T."/>
            <person name="Hammon N."/>
            <person name="Dalin E."/>
            <person name="Tice H."/>
            <person name="Pitluck S."/>
            <person name="Richardson P."/>
            <person name="Bruce D."/>
            <person name="Goodwin L.A."/>
            <person name="Han C."/>
            <person name="Tapia R."/>
            <person name="Detter J.C."/>
            <person name="Chang Y.J."/>
            <person name="Jeffries C.D."/>
            <person name="Land M."/>
            <person name="Hauser L."/>
            <person name="Kyrpides N.C."/>
            <person name="Goker M."/>
            <person name="Ivanova N."/>
            <person name="Klenk H.P."/>
            <person name="Woyke T."/>
        </authorList>
    </citation>
    <scope>NUCLEOTIDE SEQUENCE [LARGE SCALE GENOMIC DNA]</scope>
    <source>
        <strain evidence="6">ATCC 8093 / DSM 506 / JCM 20403 / CCM 1077 / IAM 12100 / NBRC 12443 / NCIMB 10456</strain>
    </source>
</reference>
<dbReference type="EMBL" id="CP002026">
    <property type="protein sequence ID" value="ADH87446.1"/>
    <property type="molecule type" value="Genomic_DNA"/>
</dbReference>
<protein>
    <submittedName>
        <fullName evidence="5">Transcriptional regulator, AraC family</fullName>
    </submittedName>
</protein>
<dbReference type="GO" id="GO:0003700">
    <property type="term" value="F:DNA-binding transcription factor activity"/>
    <property type="evidence" value="ECO:0007669"/>
    <property type="project" value="InterPro"/>
</dbReference>
<dbReference type="Pfam" id="PF14525">
    <property type="entry name" value="AraC_binding_2"/>
    <property type="match status" value="1"/>
</dbReference>
<dbReference type="PANTHER" id="PTHR46796">
    <property type="entry name" value="HTH-TYPE TRANSCRIPTIONAL ACTIVATOR RHAS-RELATED"/>
    <property type="match status" value="1"/>
</dbReference>
<dbReference type="InterPro" id="IPR020449">
    <property type="entry name" value="Tscrpt_reg_AraC-type_HTH"/>
</dbReference>
<dbReference type="KEGG" id="sno:Snov_0109"/>
<dbReference type="InterPro" id="IPR035418">
    <property type="entry name" value="AraC-bd_2"/>
</dbReference>
<evidence type="ECO:0000256" key="2">
    <source>
        <dbReference type="ARBA" id="ARBA00023125"/>
    </source>
</evidence>
<keyword evidence="3" id="KW-0804">Transcription</keyword>